<dbReference type="GO" id="GO:0000155">
    <property type="term" value="F:phosphorelay sensor kinase activity"/>
    <property type="evidence" value="ECO:0007669"/>
    <property type="project" value="InterPro"/>
</dbReference>
<keyword evidence="12" id="KW-0175">Coiled coil</keyword>
<dbReference type="Pfam" id="PF06580">
    <property type="entry name" value="His_kinase"/>
    <property type="match status" value="1"/>
</dbReference>
<evidence type="ECO:0000256" key="4">
    <source>
        <dbReference type="ARBA" id="ARBA00022475"/>
    </source>
</evidence>
<evidence type="ECO:0000256" key="6">
    <source>
        <dbReference type="ARBA" id="ARBA00022679"/>
    </source>
</evidence>
<evidence type="ECO:0000259" key="14">
    <source>
        <dbReference type="PROSITE" id="PS50109"/>
    </source>
</evidence>
<organism evidence="16 17">
    <name type="scientific">Paenibacillus sambharensis</name>
    <dbReference type="NCBI Taxonomy" id="1803190"/>
    <lineage>
        <taxon>Bacteria</taxon>
        <taxon>Bacillati</taxon>
        <taxon>Bacillota</taxon>
        <taxon>Bacilli</taxon>
        <taxon>Bacillales</taxon>
        <taxon>Paenibacillaceae</taxon>
        <taxon>Paenibacillus</taxon>
    </lineage>
</organism>
<keyword evidence="13" id="KW-0812">Transmembrane</keyword>
<dbReference type="GO" id="GO:0005886">
    <property type="term" value="C:plasma membrane"/>
    <property type="evidence" value="ECO:0007669"/>
    <property type="project" value="UniProtKB-SubCell"/>
</dbReference>
<dbReference type="InterPro" id="IPR036890">
    <property type="entry name" value="HATPase_C_sf"/>
</dbReference>
<evidence type="ECO:0000256" key="7">
    <source>
        <dbReference type="ARBA" id="ARBA00022741"/>
    </source>
</evidence>
<dbReference type="PANTHER" id="PTHR34220">
    <property type="entry name" value="SENSOR HISTIDINE KINASE YPDA"/>
    <property type="match status" value="1"/>
</dbReference>
<evidence type="ECO:0000256" key="8">
    <source>
        <dbReference type="ARBA" id="ARBA00022777"/>
    </source>
</evidence>
<dbReference type="Gene3D" id="6.10.340.10">
    <property type="match status" value="1"/>
</dbReference>
<dbReference type="AlphaFoldDB" id="A0A2W1LFQ9"/>
<feature type="domain" description="Histidine kinase" evidence="14">
    <location>
        <begin position="470"/>
        <end position="588"/>
    </location>
</feature>
<evidence type="ECO:0000256" key="13">
    <source>
        <dbReference type="SAM" id="Phobius"/>
    </source>
</evidence>
<dbReference type="OrthoDB" id="9776552at2"/>
<dbReference type="EMBL" id="QKRB01000036">
    <property type="protein sequence ID" value="PZD96880.1"/>
    <property type="molecule type" value="Genomic_DNA"/>
</dbReference>
<dbReference type="InterPro" id="IPR050640">
    <property type="entry name" value="Bact_2-comp_sensor_kinase"/>
</dbReference>
<evidence type="ECO:0000313" key="16">
    <source>
        <dbReference type="EMBL" id="PZD96880.1"/>
    </source>
</evidence>
<evidence type="ECO:0000256" key="1">
    <source>
        <dbReference type="ARBA" id="ARBA00000085"/>
    </source>
</evidence>
<dbReference type="SUPFAM" id="SSF55874">
    <property type="entry name" value="ATPase domain of HSP90 chaperone/DNA topoisomerase II/histidine kinase"/>
    <property type="match status" value="1"/>
</dbReference>
<reference evidence="16 17" key="1">
    <citation type="submission" date="2018-06" db="EMBL/GenBank/DDBJ databases">
        <title>Paenibacillus imtechensis sp. nov.</title>
        <authorList>
            <person name="Pinnaka A.K."/>
            <person name="Singh H."/>
            <person name="Kaur M."/>
        </authorList>
    </citation>
    <scope>NUCLEOTIDE SEQUENCE [LARGE SCALE GENOMIC DNA]</scope>
    <source>
        <strain evidence="16 17">SMB1</strain>
    </source>
</reference>
<accession>A0A2W1LFQ9</accession>
<gene>
    <name evidence="16" type="ORF">DNH61_06090</name>
</gene>
<keyword evidence="7" id="KW-0547">Nucleotide-binding</keyword>
<sequence length="592" mass="66058">MRYKLTRLNTLRNQMLFGFLAVMLVILCIVGLITYDSVSRLLTNNAEKHIQQTAVQANGRLEAILQQVDMLTTQVATDVFVQQVMEKEKAGSRATFAERQALLPSVNIAEVYANGVHSVELFTTDYGRLYPLDGNSLDSKISYRWINEALENRGRLVWIGIDPYDPESVLAIRSVRLMNQWFSPGGYLLVRMNRAAFDISDSPREQQGRETMIVAGSDGKLIASNEKGLTGEAIQPLMEAEGPEVELSSRRYMMVKQESSVTGWTLLILTPMGEITMGVSVLQTAILVSAGIGTILFILFSFALSTIITRPVLKLIKTMRSMRFGVLQQAAEVSSTNEINELNRTYNQMVDNMNDLIRLVYQKEIMQSQTELKALQAQINPHFLFNTLEALYWSLLEKDEDELAEYVVTMSDLFRYTITGAGRDEWVTVGDELEHIERYLLIMKMRFGDRLTWSISSDPELAGFRLPKLLIQPVVENAILHGVEGKISPGTVSLTVSRTDEGLMFTVEDDGAGMDEDAVRRLEHSLARGERYSSKGSGVGLHNVANRIRLYFGGKTGGPGAASHTNGIQISSRRGEGTRIQITIPALTEVPK</sequence>
<dbReference type="InterPro" id="IPR003660">
    <property type="entry name" value="HAMP_dom"/>
</dbReference>
<keyword evidence="13" id="KW-1133">Transmembrane helix</keyword>
<evidence type="ECO:0000256" key="12">
    <source>
        <dbReference type="SAM" id="Coils"/>
    </source>
</evidence>
<dbReference type="SUPFAM" id="SSF158472">
    <property type="entry name" value="HAMP domain-like"/>
    <property type="match status" value="1"/>
</dbReference>
<keyword evidence="6" id="KW-0808">Transferase</keyword>
<dbReference type="Pfam" id="PF02518">
    <property type="entry name" value="HATPase_c"/>
    <property type="match status" value="1"/>
</dbReference>
<keyword evidence="8 16" id="KW-0418">Kinase</keyword>
<keyword evidence="17" id="KW-1185">Reference proteome</keyword>
<evidence type="ECO:0000256" key="9">
    <source>
        <dbReference type="ARBA" id="ARBA00022840"/>
    </source>
</evidence>
<dbReference type="PROSITE" id="PS50109">
    <property type="entry name" value="HIS_KIN"/>
    <property type="match status" value="1"/>
</dbReference>
<keyword evidence="11 13" id="KW-0472">Membrane</keyword>
<dbReference type="CDD" id="cd06225">
    <property type="entry name" value="HAMP"/>
    <property type="match status" value="1"/>
</dbReference>
<comment type="caution">
    <text evidence="16">The sequence shown here is derived from an EMBL/GenBank/DDBJ whole genome shotgun (WGS) entry which is preliminary data.</text>
</comment>
<keyword evidence="9" id="KW-0067">ATP-binding</keyword>
<evidence type="ECO:0000256" key="10">
    <source>
        <dbReference type="ARBA" id="ARBA00023012"/>
    </source>
</evidence>
<evidence type="ECO:0000256" key="11">
    <source>
        <dbReference type="ARBA" id="ARBA00023136"/>
    </source>
</evidence>
<dbReference type="InterPro" id="IPR010559">
    <property type="entry name" value="Sig_transdc_His_kin_internal"/>
</dbReference>
<feature type="transmembrane region" description="Helical" evidence="13">
    <location>
        <begin position="15"/>
        <end position="35"/>
    </location>
</feature>
<feature type="domain" description="HAMP" evidence="15">
    <location>
        <begin position="306"/>
        <end position="358"/>
    </location>
</feature>
<dbReference type="SMART" id="SM00387">
    <property type="entry name" value="HATPase_c"/>
    <property type="match status" value="1"/>
</dbReference>
<dbReference type="PANTHER" id="PTHR34220:SF7">
    <property type="entry name" value="SENSOR HISTIDINE KINASE YPDA"/>
    <property type="match status" value="1"/>
</dbReference>
<evidence type="ECO:0000256" key="5">
    <source>
        <dbReference type="ARBA" id="ARBA00022553"/>
    </source>
</evidence>
<evidence type="ECO:0000313" key="17">
    <source>
        <dbReference type="Proteomes" id="UP000249522"/>
    </source>
</evidence>
<feature type="coiled-coil region" evidence="12">
    <location>
        <begin position="339"/>
        <end position="378"/>
    </location>
</feature>
<dbReference type="Gene3D" id="3.30.565.10">
    <property type="entry name" value="Histidine kinase-like ATPase, C-terminal domain"/>
    <property type="match status" value="1"/>
</dbReference>
<evidence type="ECO:0000256" key="3">
    <source>
        <dbReference type="ARBA" id="ARBA00012438"/>
    </source>
</evidence>
<feature type="transmembrane region" description="Helical" evidence="13">
    <location>
        <begin position="261"/>
        <end position="282"/>
    </location>
</feature>
<comment type="subcellular location">
    <subcellularLocation>
        <location evidence="2">Cell membrane</location>
        <topology evidence="2">Multi-pass membrane protein</topology>
    </subcellularLocation>
</comment>
<protein>
    <recommendedName>
        <fullName evidence="3">histidine kinase</fullName>
        <ecNumber evidence="3">2.7.13.3</ecNumber>
    </recommendedName>
</protein>
<dbReference type="Pfam" id="PF00672">
    <property type="entry name" value="HAMP"/>
    <property type="match status" value="1"/>
</dbReference>
<dbReference type="PROSITE" id="PS50885">
    <property type="entry name" value="HAMP"/>
    <property type="match status" value="1"/>
</dbReference>
<comment type="catalytic activity">
    <reaction evidence="1">
        <text>ATP + protein L-histidine = ADP + protein N-phospho-L-histidine.</text>
        <dbReference type="EC" id="2.7.13.3"/>
    </reaction>
</comment>
<dbReference type="InterPro" id="IPR005467">
    <property type="entry name" value="His_kinase_dom"/>
</dbReference>
<dbReference type="InterPro" id="IPR003594">
    <property type="entry name" value="HATPase_dom"/>
</dbReference>
<keyword evidence="5" id="KW-0597">Phosphoprotein</keyword>
<dbReference type="GO" id="GO:0005524">
    <property type="term" value="F:ATP binding"/>
    <property type="evidence" value="ECO:0007669"/>
    <property type="project" value="UniProtKB-KW"/>
</dbReference>
<feature type="transmembrane region" description="Helical" evidence="13">
    <location>
        <begin position="288"/>
        <end position="313"/>
    </location>
</feature>
<keyword evidence="10" id="KW-0902">Two-component regulatory system</keyword>
<dbReference type="Proteomes" id="UP000249522">
    <property type="component" value="Unassembled WGS sequence"/>
</dbReference>
<dbReference type="EC" id="2.7.13.3" evidence="3"/>
<name>A0A2W1LFQ9_9BACL</name>
<proteinExistence type="predicted"/>
<dbReference type="SMART" id="SM00304">
    <property type="entry name" value="HAMP"/>
    <property type="match status" value="1"/>
</dbReference>
<evidence type="ECO:0000256" key="2">
    <source>
        <dbReference type="ARBA" id="ARBA00004651"/>
    </source>
</evidence>
<keyword evidence="4" id="KW-1003">Cell membrane</keyword>
<evidence type="ECO:0000259" key="15">
    <source>
        <dbReference type="PROSITE" id="PS50885"/>
    </source>
</evidence>